<accession>A0A6S6Y430</accession>
<reference evidence="2 3" key="1">
    <citation type="submission" date="2020-03" db="EMBL/GenBank/DDBJ databases">
        <authorList>
            <consortium name="Genoscope - CEA"/>
            <person name="William W."/>
        </authorList>
    </citation>
    <scope>NUCLEOTIDE SEQUENCE [LARGE SCALE GENOMIC DNA]</scope>
    <source>
        <strain evidence="3">DSM 16959</strain>
        <plasmid evidence="2 3">pI</plasmid>
    </source>
</reference>
<keyword evidence="3" id="KW-1185">Reference proteome</keyword>
<gene>
    <name evidence="2" type="ORF">DENOEST_P0159</name>
</gene>
<keyword evidence="2" id="KW-0614">Plasmid</keyword>
<evidence type="ECO:0000313" key="2">
    <source>
        <dbReference type="EMBL" id="CAB1371317.1"/>
    </source>
</evidence>
<geneLocation type="plasmid" evidence="2 3">
    <name>pI</name>
</geneLocation>
<protein>
    <submittedName>
        <fullName evidence="2">Uncharacterized protein</fullName>
    </submittedName>
</protein>
<feature type="transmembrane region" description="Helical" evidence="1">
    <location>
        <begin position="20"/>
        <end position="45"/>
    </location>
</feature>
<keyword evidence="1" id="KW-0472">Membrane</keyword>
<proteinExistence type="predicted"/>
<dbReference type="AlphaFoldDB" id="A0A6S6Y430"/>
<organism evidence="2 3">
    <name type="scientific">Denitratisoma oestradiolicum</name>
    <dbReference type="NCBI Taxonomy" id="311182"/>
    <lineage>
        <taxon>Bacteria</taxon>
        <taxon>Pseudomonadati</taxon>
        <taxon>Pseudomonadota</taxon>
        <taxon>Betaproteobacteria</taxon>
        <taxon>Nitrosomonadales</taxon>
        <taxon>Sterolibacteriaceae</taxon>
        <taxon>Denitratisoma</taxon>
    </lineage>
</organism>
<name>A0A6S6Y430_9PROT</name>
<sequence>MSSSLMDRAQGLAAASFDGFALNVGLGSLALLAGWFLGHLMGLAISRLVASRRLASFARSACPLLGIAGAFPLAYFLFSVPEPRAGCQPTLATFACRATPRTLLRNAWGCSTTPTLTAIRRSCWSMRPSAAINRGASAPLAICFSTRPSRATSFLRLNSPGWGLLPSRSFPSSKRRPNAG</sequence>
<evidence type="ECO:0000256" key="1">
    <source>
        <dbReference type="SAM" id="Phobius"/>
    </source>
</evidence>
<feature type="transmembrane region" description="Helical" evidence="1">
    <location>
        <begin position="57"/>
        <end position="78"/>
    </location>
</feature>
<dbReference type="EMBL" id="LR778302">
    <property type="protein sequence ID" value="CAB1371317.1"/>
    <property type="molecule type" value="Genomic_DNA"/>
</dbReference>
<keyword evidence="1" id="KW-1133">Transmembrane helix</keyword>
<dbReference type="Proteomes" id="UP000515733">
    <property type="component" value="Plasmid pI"/>
</dbReference>
<evidence type="ECO:0000313" key="3">
    <source>
        <dbReference type="Proteomes" id="UP000515733"/>
    </source>
</evidence>
<keyword evidence="1" id="KW-0812">Transmembrane</keyword>
<dbReference type="KEGG" id="doe:DENOEST_P0159"/>